<evidence type="ECO:0000313" key="2">
    <source>
        <dbReference type="EMBL" id="CAK9250032.1"/>
    </source>
</evidence>
<keyword evidence="3" id="KW-1185">Reference proteome</keyword>
<evidence type="ECO:0000256" key="1">
    <source>
        <dbReference type="SAM" id="Coils"/>
    </source>
</evidence>
<evidence type="ECO:0000313" key="3">
    <source>
        <dbReference type="Proteomes" id="UP001497444"/>
    </source>
</evidence>
<organism evidence="2 3">
    <name type="scientific">Sphagnum jensenii</name>
    <dbReference type="NCBI Taxonomy" id="128206"/>
    <lineage>
        <taxon>Eukaryota</taxon>
        <taxon>Viridiplantae</taxon>
        <taxon>Streptophyta</taxon>
        <taxon>Embryophyta</taxon>
        <taxon>Bryophyta</taxon>
        <taxon>Sphagnophytina</taxon>
        <taxon>Sphagnopsida</taxon>
        <taxon>Sphagnales</taxon>
        <taxon>Sphagnaceae</taxon>
        <taxon>Sphagnum</taxon>
    </lineage>
</organism>
<feature type="coiled-coil region" evidence="1">
    <location>
        <begin position="62"/>
        <end position="103"/>
    </location>
</feature>
<accession>A0ABP0V916</accession>
<proteinExistence type="predicted"/>
<protein>
    <submittedName>
        <fullName evidence="2">Uncharacterized protein</fullName>
    </submittedName>
</protein>
<name>A0ABP0V916_9BRYO</name>
<reference evidence="2" key="1">
    <citation type="submission" date="2024-02" db="EMBL/GenBank/DDBJ databases">
        <authorList>
            <consortium name="ELIXIR-Norway"/>
            <consortium name="Elixir Norway"/>
        </authorList>
    </citation>
    <scope>NUCLEOTIDE SEQUENCE</scope>
</reference>
<keyword evidence="1" id="KW-0175">Coiled coil</keyword>
<dbReference type="Proteomes" id="UP001497444">
    <property type="component" value="Unassembled WGS sequence"/>
</dbReference>
<sequence length="168" mass="18889">MANSFMQEEVVLGELTEWIYHKTGVIIAPDELCHIAEEMSVALKASKEKEKALQAKSMSYELDDMKNELLRALTQIGLAEEDVEKLAEECSELKLENKALHLEIENLKGGLVNAEGMPSEAKRVNLSPSIHTPSFHRHPIVIGTRCSISDSSSFTYADPQIRQIWHRT</sequence>
<gene>
    <name evidence="2" type="ORF">CSSPJE1EN1_LOCUS25410</name>
</gene>
<comment type="caution">
    <text evidence="2">The sequence shown here is derived from an EMBL/GenBank/DDBJ whole genome shotgun (WGS) entry which is preliminary data.</text>
</comment>
<dbReference type="EMBL" id="CAXAQS010000090">
    <property type="protein sequence ID" value="CAK9250032.1"/>
    <property type="molecule type" value="Genomic_DNA"/>
</dbReference>